<keyword evidence="3 4" id="KW-0975">Bacterial flagellum</keyword>
<dbReference type="InterPro" id="IPR037925">
    <property type="entry name" value="FlgE/F/G-like"/>
</dbReference>
<dbReference type="Proteomes" id="UP001524587">
    <property type="component" value="Unassembled WGS sequence"/>
</dbReference>
<organism evidence="8 9">
    <name type="scientific">Endosaccharibacter trunci</name>
    <dbReference type="NCBI Taxonomy" id="2812733"/>
    <lineage>
        <taxon>Bacteria</taxon>
        <taxon>Pseudomonadati</taxon>
        <taxon>Pseudomonadota</taxon>
        <taxon>Alphaproteobacteria</taxon>
        <taxon>Acetobacterales</taxon>
        <taxon>Acetobacteraceae</taxon>
        <taxon>Endosaccharibacter</taxon>
    </lineage>
</organism>
<name>A0ABT1W9W0_9PROT</name>
<dbReference type="SUPFAM" id="SSF117143">
    <property type="entry name" value="Flagellar hook protein flgE"/>
    <property type="match status" value="1"/>
</dbReference>
<evidence type="ECO:0000259" key="7">
    <source>
        <dbReference type="Pfam" id="PF22692"/>
    </source>
</evidence>
<sequence>MENTTYIALSRMDAQQRSMEVVANNIANANTDGFRAQRVLFSDYLSRQQNTIPSHGGAPYAYTQDRATYLDQREGAILPTGNPLDVALSGAGYFTVSTPQGTRLTRAGRFSLGQDGVLSDASGNAVLDVNGQPIQLSPSDTQIRIAGDGTISTENGQIGQIAVVTADTPADVRPIGGSLYATNSGTTPVAQPKVTQGAVEGSNVQSIAELTTMLQTQREFEFSSQFVEAEAQRRQNAIDKLGQASSS</sequence>
<evidence type="ECO:0000256" key="2">
    <source>
        <dbReference type="ARBA" id="ARBA00009677"/>
    </source>
</evidence>
<comment type="subunit">
    <text evidence="4">The basal body constitutes a major portion of the flagellar organelle and consists of five rings (E,L,P,S, and M) mounted on a central rod. The rod consists of about 26 subunits of FlgG in the distal portion, and FlgB, FlgC and FlgF are thought to build up the proximal portion of the rod with about 6 subunits each.</text>
</comment>
<dbReference type="InterPro" id="IPR053967">
    <property type="entry name" value="LlgE_F_G-like_D1"/>
</dbReference>
<reference evidence="8 9" key="1">
    <citation type="submission" date="2022-06" db="EMBL/GenBank/DDBJ databases">
        <title>Endosaccharibacter gen. nov., sp. nov., endophytic bacteria isolated from sugarcane.</title>
        <authorList>
            <person name="Pitiwittayakul N."/>
            <person name="Yukphan P."/>
            <person name="Charoenyingcharoen P."/>
            <person name="Tanasupawat S."/>
        </authorList>
    </citation>
    <scope>NUCLEOTIDE SEQUENCE [LARGE SCALE GENOMIC DNA]</scope>
    <source>
        <strain evidence="8 9">KSS8</strain>
    </source>
</reference>
<keyword evidence="9" id="KW-1185">Reference proteome</keyword>
<dbReference type="Pfam" id="PF22692">
    <property type="entry name" value="LlgE_F_G_D1"/>
    <property type="match status" value="1"/>
</dbReference>
<proteinExistence type="inferred from homology"/>
<dbReference type="InterPro" id="IPR012836">
    <property type="entry name" value="FlgF"/>
</dbReference>
<dbReference type="InterPro" id="IPR020013">
    <property type="entry name" value="Flagellar_FlgE/F/G"/>
</dbReference>
<keyword evidence="8" id="KW-0282">Flagellum</keyword>
<comment type="caution">
    <text evidence="8">The sequence shown here is derived from an EMBL/GenBank/DDBJ whole genome shotgun (WGS) entry which is preliminary data.</text>
</comment>
<evidence type="ECO:0000259" key="6">
    <source>
        <dbReference type="Pfam" id="PF06429"/>
    </source>
</evidence>
<evidence type="ECO:0000259" key="5">
    <source>
        <dbReference type="Pfam" id="PF00460"/>
    </source>
</evidence>
<evidence type="ECO:0000256" key="3">
    <source>
        <dbReference type="ARBA" id="ARBA00023143"/>
    </source>
</evidence>
<feature type="domain" description="Flagellar basal body rod protein N-terminal" evidence="5">
    <location>
        <begin position="6"/>
        <end position="35"/>
    </location>
</feature>
<evidence type="ECO:0000256" key="4">
    <source>
        <dbReference type="RuleBase" id="RU362116"/>
    </source>
</evidence>
<dbReference type="InterPro" id="IPR001444">
    <property type="entry name" value="Flag_bb_rod_N"/>
</dbReference>
<evidence type="ECO:0000256" key="1">
    <source>
        <dbReference type="ARBA" id="ARBA00004117"/>
    </source>
</evidence>
<dbReference type="Pfam" id="PF06429">
    <property type="entry name" value="Flg_bbr_C"/>
    <property type="match status" value="1"/>
</dbReference>
<dbReference type="EMBL" id="JAMSKV010000014">
    <property type="protein sequence ID" value="MCQ8279674.1"/>
    <property type="molecule type" value="Genomic_DNA"/>
</dbReference>
<comment type="similarity">
    <text evidence="2 4">Belongs to the flagella basal body rod proteins family.</text>
</comment>
<dbReference type="InterPro" id="IPR010930">
    <property type="entry name" value="Flg_bb/hook_C_dom"/>
</dbReference>
<dbReference type="Pfam" id="PF00460">
    <property type="entry name" value="Flg_bb_rod"/>
    <property type="match status" value="1"/>
</dbReference>
<dbReference type="PANTHER" id="PTHR30435">
    <property type="entry name" value="FLAGELLAR PROTEIN"/>
    <property type="match status" value="1"/>
</dbReference>
<protein>
    <recommendedName>
        <fullName evidence="4">Flagellar basal-body rod protein FlgF</fullName>
    </recommendedName>
</protein>
<comment type="subcellular location">
    <subcellularLocation>
        <location evidence="1 4">Bacterial flagellum basal body</location>
    </subcellularLocation>
</comment>
<evidence type="ECO:0000313" key="8">
    <source>
        <dbReference type="EMBL" id="MCQ8279674.1"/>
    </source>
</evidence>
<dbReference type="NCBIfam" id="TIGR03506">
    <property type="entry name" value="FlgEFG_subfam"/>
    <property type="match status" value="1"/>
</dbReference>
<dbReference type="NCBIfam" id="TIGR02490">
    <property type="entry name" value="flgF"/>
    <property type="match status" value="1"/>
</dbReference>
<keyword evidence="8" id="KW-0969">Cilium</keyword>
<dbReference type="PANTHER" id="PTHR30435:SF19">
    <property type="entry name" value="FLAGELLAR BASAL-BODY ROD PROTEIN FLGG"/>
    <property type="match status" value="1"/>
</dbReference>
<gene>
    <name evidence="8" type="primary">flgF</name>
    <name evidence="8" type="ORF">NFI95_14610</name>
</gene>
<feature type="domain" description="Flagellar hook protein FlgE/F/G-like D1" evidence="7">
    <location>
        <begin position="87"/>
        <end position="152"/>
    </location>
</feature>
<dbReference type="RefSeq" id="WP_422865158.1">
    <property type="nucleotide sequence ID" value="NZ_JAMSKV010000014.1"/>
</dbReference>
<feature type="domain" description="Flagellar basal-body/hook protein C-terminal" evidence="6">
    <location>
        <begin position="196"/>
        <end position="238"/>
    </location>
</feature>
<dbReference type="PROSITE" id="PS00588">
    <property type="entry name" value="FLAGELLA_BB_ROD"/>
    <property type="match status" value="1"/>
</dbReference>
<accession>A0ABT1W9W0</accession>
<evidence type="ECO:0000313" key="9">
    <source>
        <dbReference type="Proteomes" id="UP001524587"/>
    </source>
</evidence>
<dbReference type="InterPro" id="IPR019776">
    <property type="entry name" value="Flagellar_basal_body_rod_CS"/>
</dbReference>
<keyword evidence="8" id="KW-0966">Cell projection</keyword>